<protein>
    <submittedName>
        <fullName evidence="1">Uncharacterized protein</fullName>
    </submittedName>
</protein>
<proteinExistence type="predicted"/>
<accession>A0A075FME9</accession>
<name>A0A075FME9_9ARCH</name>
<dbReference type="AlphaFoldDB" id="A0A075FME9"/>
<organism evidence="1">
    <name type="scientific">uncultured marine thaumarchaeote AD1000_24_H07</name>
    <dbReference type="NCBI Taxonomy" id="1455902"/>
    <lineage>
        <taxon>Archaea</taxon>
        <taxon>Nitrososphaerota</taxon>
        <taxon>environmental samples</taxon>
    </lineage>
</organism>
<reference evidence="1" key="1">
    <citation type="journal article" date="2014" name="Genome Biol. Evol.">
        <title>Pangenome evidence for extensive interdomain horizontal transfer affecting lineage core and shell genes in uncultured planktonic thaumarchaeota and euryarchaeota.</title>
        <authorList>
            <person name="Deschamps P."/>
            <person name="Zivanovic Y."/>
            <person name="Moreira D."/>
            <person name="Rodriguez-Valera F."/>
            <person name="Lopez-Garcia P."/>
        </authorList>
    </citation>
    <scope>NUCLEOTIDE SEQUENCE</scope>
</reference>
<sequence>MIISLICLIPIGIISFFIINHKCEILRVSLNNCIKLADIEFKLIESKLVGSDSVIFKLEDGHMVKVKIDIDRVGVALNYKNPDGSPHYNVSISSKITVVSPDKKYKLPKDDLNVKDPSSSSVPYS</sequence>
<dbReference type="EMBL" id="KF900370">
    <property type="protein sequence ID" value="AIE92569.1"/>
    <property type="molecule type" value="Genomic_DNA"/>
</dbReference>
<evidence type="ECO:0000313" key="1">
    <source>
        <dbReference type="EMBL" id="AIE92569.1"/>
    </source>
</evidence>